<protein>
    <recommendedName>
        <fullName evidence="9">Lrp/AsnC family transcriptional regulator</fullName>
    </recommendedName>
</protein>
<evidence type="ECO:0000259" key="6">
    <source>
        <dbReference type="Pfam" id="PF13404"/>
    </source>
</evidence>
<evidence type="ECO:0000259" key="5">
    <source>
        <dbReference type="Pfam" id="PF01037"/>
    </source>
</evidence>
<feature type="domain" description="Transcription regulator AsnC/Lrp ligand binding" evidence="5">
    <location>
        <begin position="75"/>
        <end position="142"/>
    </location>
</feature>
<reference evidence="8" key="1">
    <citation type="journal article" date="2019" name="Int. J. Syst. Evol. Microbiol.">
        <title>The Global Catalogue of Microorganisms (GCM) 10K type strain sequencing project: providing services to taxonomists for standard genome sequencing and annotation.</title>
        <authorList>
            <consortium name="The Broad Institute Genomics Platform"/>
            <consortium name="The Broad Institute Genome Sequencing Center for Infectious Disease"/>
            <person name="Wu L."/>
            <person name="Ma J."/>
        </authorList>
    </citation>
    <scope>NUCLEOTIDE SEQUENCE [LARGE SCALE GENOMIC DNA]</scope>
    <source>
        <strain evidence="8">JCM 16908</strain>
    </source>
</reference>
<feature type="compositionally biased region" description="Gly residues" evidence="4">
    <location>
        <begin position="301"/>
        <end position="316"/>
    </location>
</feature>
<dbReference type="EMBL" id="BAAAZR010000008">
    <property type="protein sequence ID" value="GAA3813083.1"/>
    <property type="molecule type" value="Genomic_DNA"/>
</dbReference>
<dbReference type="SUPFAM" id="SSF54909">
    <property type="entry name" value="Dimeric alpha+beta barrel"/>
    <property type="match status" value="1"/>
</dbReference>
<dbReference type="Proteomes" id="UP001500888">
    <property type="component" value="Unassembled WGS sequence"/>
</dbReference>
<keyword evidence="1" id="KW-0805">Transcription regulation</keyword>
<dbReference type="SUPFAM" id="SSF46785">
    <property type="entry name" value="Winged helix' DNA-binding domain"/>
    <property type="match status" value="1"/>
</dbReference>
<keyword evidence="8" id="KW-1185">Reference proteome</keyword>
<dbReference type="Pfam" id="PF13404">
    <property type="entry name" value="HTH_AsnC-type"/>
    <property type="match status" value="2"/>
</dbReference>
<dbReference type="InterPro" id="IPR036390">
    <property type="entry name" value="WH_DNA-bd_sf"/>
</dbReference>
<organism evidence="7 8">
    <name type="scientific">Sphaerisporangium flaviroseum</name>
    <dbReference type="NCBI Taxonomy" id="509199"/>
    <lineage>
        <taxon>Bacteria</taxon>
        <taxon>Bacillati</taxon>
        <taxon>Actinomycetota</taxon>
        <taxon>Actinomycetes</taxon>
        <taxon>Streptosporangiales</taxon>
        <taxon>Streptosporangiaceae</taxon>
        <taxon>Sphaerisporangium</taxon>
    </lineage>
</organism>
<evidence type="ECO:0000313" key="8">
    <source>
        <dbReference type="Proteomes" id="UP001500888"/>
    </source>
</evidence>
<evidence type="ECO:0000256" key="1">
    <source>
        <dbReference type="ARBA" id="ARBA00023015"/>
    </source>
</evidence>
<dbReference type="PRINTS" id="PR00033">
    <property type="entry name" value="HTHASNC"/>
</dbReference>
<sequence length="316" mass="33994">MTGSEHVTEAQMFDEVDLALTDALQLNPRVSWTTLARALELSPITLARRWQALVDARSAWTSVTLGGSSFRGAIVEVACAPGTVAKVASTFAELPNVITVNVTIGEYDIVALVVAPTLGAISSVLLSGLPITPEVTRVRSHVFSRVFGGPQWRIGVLNRTQSDQVRSELGPPPKEFRPFSAADRELFLALGTDGRLSYTDLAEELRTSPQVVKRRLDRLQRRGEIAFRCDVARPLASWHSARPSRPVRGCTGGPTSTGRGYASTTPWQPGNAAPQTSSRNWTSPPPTSARSRAQFPPTTVVGGGRRGGVRFGGRGI</sequence>
<dbReference type="InterPro" id="IPR036388">
    <property type="entry name" value="WH-like_DNA-bd_sf"/>
</dbReference>
<evidence type="ECO:0000313" key="7">
    <source>
        <dbReference type="EMBL" id="GAA3813083.1"/>
    </source>
</evidence>
<evidence type="ECO:0000256" key="2">
    <source>
        <dbReference type="ARBA" id="ARBA00023125"/>
    </source>
</evidence>
<dbReference type="InterPro" id="IPR019887">
    <property type="entry name" value="Tscrpt_reg_AsnC/Lrp_C"/>
</dbReference>
<proteinExistence type="predicted"/>
<dbReference type="InterPro" id="IPR000485">
    <property type="entry name" value="AsnC-type_HTH_dom"/>
</dbReference>
<comment type="caution">
    <text evidence="7">The sequence shown here is derived from an EMBL/GenBank/DDBJ whole genome shotgun (WGS) entry which is preliminary data.</text>
</comment>
<dbReference type="Gene3D" id="1.10.10.10">
    <property type="entry name" value="Winged helix-like DNA-binding domain superfamily/Winged helix DNA-binding domain"/>
    <property type="match status" value="2"/>
</dbReference>
<gene>
    <name evidence="7" type="ORF">GCM10022226_37270</name>
</gene>
<accession>A0ABP7I9S8</accession>
<name>A0ABP7I9S8_9ACTN</name>
<dbReference type="InterPro" id="IPR019888">
    <property type="entry name" value="Tscrpt_reg_AsnC-like"/>
</dbReference>
<evidence type="ECO:0000256" key="3">
    <source>
        <dbReference type="ARBA" id="ARBA00023163"/>
    </source>
</evidence>
<dbReference type="PANTHER" id="PTHR30154:SF50">
    <property type="entry name" value="TRANSCRIPTIONAL REGULATOR, ASNC FAMILY"/>
    <property type="match status" value="1"/>
</dbReference>
<dbReference type="SMART" id="SM00344">
    <property type="entry name" value="HTH_ASNC"/>
    <property type="match status" value="1"/>
</dbReference>
<dbReference type="RefSeq" id="WP_344941145.1">
    <property type="nucleotide sequence ID" value="NZ_BAAAZR010000008.1"/>
</dbReference>
<dbReference type="PANTHER" id="PTHR30154">
    <property type="entry name" value="LEUCINE-RESPONSIVE REGULATORY PROTEIN"/>
    <property type="match status" value="1"/>
</dbReference>
<feature type="domain" description="HTH asnC-type" evidence="6">
    <location>
        <begin position="14"/>
        <end position="53"/>
    </location>
</feature>
<keyword evidence="2" id="KW-0238">DNA-binding</keyword>
<dbReference type="Gene3D" id="3.30.70.920">
    <property type="match status" value="1"/>
</dbReference>
<feature type="compositionally biased region" description="Polar residues" evidence="4">
    <location>
        <begin position="253"/>
        <end position="282"/>
    </location>
</feature>
<dbReference type="Pfam" id="PF01037">
    <property type="entry name" value="AsnC_trans_reg"/>
    <property type="match status" value="1"/>
</dbReference>
<feature type="region of interest" description="Disordered" evidence="4">
    <location>
        <begin position="238"/>
        <end position="316"/>
    </location>
</feature>
<keyword evidence="3" id="KW-0804">Transcription</keyword>
<dbReference type="InterPro" id="IPR011008">
    <property type="entry name" value="Dimeric_a/b-barrel"/>
</dbReference>
<evidence type="ECO:0008006" key="9">
    <source>
        <dbReference type="Google" id="ProtNLM"/>
    </source>
</evidence>
<evidence type="ECO:0000256" key="4">
    <source>
        <dbReference type="SAM" id="MobiDB-lite"/>
    </source>
</evidence>
<feature type="domain" description="HTH asnC-type" evidence="6">
    <location>
        <begin position="183"/>
        <end position="220"/>
    </location>
</feature>